<dbReference type="AlphaFoldDB" id="A0A252F1P7"/>
<dbReference type="EMBL" id="NHOC01000011">
    <property type="protein sequence ID" value="OUM19659.1"/>
    <property type="molecule type" value="Genomic_DNA"/>
</dbReference>
<evidence type="ECO:0000313" key="3">
    <source>
        <dbReference type="Proteomes" id="UP000194903"/>
    </source>
</evidence>
<sequence>MPTATNMQQLKEMLQSELKNAMQEVNKESLKIMKRETGNFYKSSVPPAKYRRTYALSRTPRTTTVSSLGNLAGFEAYLDQNHTYSTGRDLRAMSALLPAAEAHTYGIKGNGGFWRRSESAIGQKLKETMKSHFG</sequence>
<gene>
    <name evidence="2" type="ORF">CBW42_12080</name>
</gene>
<evidence type="ECO:0000313" key="2">
    <source>
        <dbReference type="EMBL" id="OUM19659.1"/>
    </source>
</evidence>
<dbReference type="RefSeq" id="WP_087021913.1">
    <property type="nucleotide sequence ID" value="NZ_NHOC01000011.1"/>
</dbReference>
<comment type="caution">
    <text evidence="2">The sequence shown here is derived from an EMBL/GenBank/DDBJ whole genome shotgun (WGS) entry which is preliminary data.</text>
</comment>
<feature type="coiled-coil region" evidence="1">
    <location>
        <begin position="4"/>
        <end position="31"/>
    </location>
</feature>
<keyword evidence="3" id="KW-1185">Reference proteome</keyword>
<organism evidence="2 3">
    <name type="scientific">Butyricicoccus porcorum</name>
    <dbReference type="NCBI Taxonomy" id="1945634"/>
    <lineage>
        <taxon>Bacteria</taxon>
        <taxon>Bacillati</taxon>
        <taxon>Bacillota</taxon>
        <taxon>Clostridia</taxon>
        <taxon>Eubacteriales</taxon>
        <taxon>Butyricicoccaceae</taxon>
        <taxon>Butyricicoccus</taxon>
    </lineage>
</organism>
<reference evidence="2 3" key="1">
    <citation type="submission" date="2017-05" db="EMBL/GenBank/DDBJ databases">
        <title>Butyricicoccus porcorum sp. nov. a butyrate-producing bacterium from the swine intestinal tract.</title>
        <authorList>
            <person name="Trachsel J."/>
            <person name="Humphrey S."/>
            <person name="Allen H.K."/>
        </authorList>
    </citation>
    <scope>NUCLEOTIDE SEQUENCE [LARGE SCALE GENOMIC DNA]</scope>
    <source>
        <strain evidence="2">BB10</strain>
    </source>
</reference>
<proteinExistence type="predicted"/>
<dbReference type="Proteomes" id="UP000194903">
    <property type="component" value="Unassembled WGS sequence"/>
</dbReference>
<protein>
    <recommendedName>
        <fullName evidence="4">HK97 gp10 family phage protein</fullName>
    </recommendedName>
</protein>
<keyword evidence="1" id="KW-0175">Coiled coil</keyword>
<evidence type="ECO:0000256" key="1">
    <source>
        <dbReference type="SAM" id="Coils"/>
    </source>
</evidence>
<accession>A0A252F1P7</accession>
<evidence type="ECO:0008006" key="4">
    <source>
        <dbReference type="Google" id="ProtNLM"/>
    </source>
</evidence>
<name>A0A252F1P7_9FIRM</name>